<evidence type="ECO:0000256" key="9">
    <source>
        <dbReference type="PIRSR" id="PIRSR600823-3"/>
    </source>
</evidence>
<dbReference type="Gene3D" id="1.10.420.10">
    <property type="entry name" value="Peroxidase, domain 2"/>
    <property type="match status" value="1"/>
</dbReference>
<name>A0A7J6GWW1_CANSA</name>
<feature type="binding site" evidence="9">
    <location>
        <position position="114"/>
    </location>
    <ligand>
        <name>Ca(2+)</name>
        <dbReference type="ChEBI" id="CHEBI:29108"/>
        <label>2</label>
    </ligand>
</feature>
<keyword evidence="9" id="KW-0106">Calcium</keyword>
<dbReference type="Proteomes" id="UP000525078">
    <property type="component" value="Unassembled WGS sequence"/>
</dbReference>
<comment type="cofactor">
    <cofactor evidence="9">
        <name>Ca(2+)</name>
        <dbReference type="ChEBI" id="CHEBI:29108"/>
    </cofactor>
    <text evidence="9">Binds 2 calcium ions per subunit.</text>
</comment>
<dbReference type="Pfam" id="PF00141">
    <property type="entry name" value="peroxidase"/>
    <property type="match status" value="1"/>
</dbReference>
<accession>A0A7J6GWW1</accession>
<feature type="domain" description="Plant heme peroxidase family profile" evidence="11">
    <location>
        <begin position="72"/>
        <end position="186"/>
    </location>
</feature>
<reference evidence="12 13" key="1">
    <citation type="journal article" date="2020" name="bioRxiv">
        <title>Sequence and annotation of 42 cannabis genomes reveals extensive copy number variation in cannabinoid synthesis and pathogen resistance genes.</title>
        <authorList>
            <person name="Mckernan K.J."/>
            <person name="Helbert Y."/>
            <person name="Kane L.T."/>
            <person name="Ebling H."/>
            <person name="Zhang L."/>
            <person name="Liu B."/>
            <person name="Eaton Z."/>
            <person name="Mclaughlin S."/>
            <person name="Kingan S."/>
            <person name="Baybayan P."/>
            <person name="Concepcion G."/>
            <person name="Jordan M."/>
            <person name="Riva A."/>
            <person name="Barbazuk W."/>
            <person name="Harkins T."/>
        </authorList>
    </citation>
    <scope>NUCLEOTIDE SEQUENCE [LARGE SCALE GENOMIC DNA]</scope>
    <source>
        <strain evidence="13">cv. Jamaican Lion 4</strain>
        <tissue evidence="12">Leaf</tissue>
    </source>
</reference>
<organism evidence="12 13">
    <name type="scientific">Cannabis sativa</name>
    <name type="common">Hemp</name>
    <name type="synonym">Marijuana</name>
    <dbReference type="NCBI Taxonomy" id="3483"/>
    <lineage>
        <taxon>Eukaryota</taxon>
        <taxon>Viridiplantae</taxon>
        <taxon>Streptophyta</taxon>
        <taxon>Embryophyta</taxon>
        <taxon>Tracheophyta</taxon>
        <taxon>Spermatophyta</taxon>
        <taxon>Magnoliopsida</taxon>
        <taxon>eudicotyledons</taxon>
        <taxon>Gunneridae</taxon>
        <taxon>Pentapetalae</taxon>
        <taxon>rosids</taxon>
        <taxon>fabids</taxon>
        <taxon>Rosales</taxon>
        <taxon>Cannabaceae</taxon>
        <taxon>Cannabis</taxon>
    </lineage>
</organism>
<evidence type="ECO:0000313" key="12">
    <source>
        <dbReference type="EMBL" id="KAF4387444.1"/>
    </source>
</evidence>
<evidence type="ECO:0000256" key="4">
    <source>
        <dbReference type="ARBA" id="ARBA00022559"/>
    </source>
</evidence>
<dbReference type="EMBL" id="JAATIP010000038">
    <property type="protein sequence ID" value="KAF4387444.1"/>
    <property type="molecule type" value="Genomic_DNA"/>
</dbReference>
<dbReference type="PANTHER" id="PTHR31388:SF257">
    <property type="entry name" value="PEROXIDASE"/>
    <property type="match status" value="1"/>
</dbReference>
<evidence type="ECO:0000256" key="2">
    <source>
        <dbReference type="ARBA" id="ARBA00001970"/>
    </source>
</evidence>
<comment type="catalytic activity">
    <reaction evidence="1">
        <text>2 a phenolic donor + H2O2 = 2 a phenolic radical donor + 2 H2O</text>
        <dbReference type="Rhea" id="RHEA:56136"/>
        <dbReference type="ChEBI" id="CHEBI:15377"/>
        <dbReference type="ChEBI" id="CHEBI:16240"/>
        <dbReference type="ChEBI" id="CHEBI:139520"/>
        <dbReference type="ChEBI" id="CHEBI:139521"/>
        <dbReference type="EC" id="1.11.1.7"/>
    </reaction>
</comment>
<evidence type="ECO:0000256" key="3">
    <source>
        <dbReference type="ARBA" id="ARBA00012313"/>
    </source>
</evidence>
<proteinExistence type="inferred from homology"/>
<comment type="caution">
    <text evidence="12">The sequence shown here is derived from an EMBL/GenBank/DDBJ whole genome shotgun (WGS) entry which is preliminary data.</text>
</comment>
<keyword evidence="5" id="KW-0349">Heme</keyword>
<feature type="binding site" evidence="9">
    <location>
        <position position="106"/>
    </location>
    <ligand>
        <name>Ca(2+)</name>
        <dbReference type="ChEBI" id="CHEBI:29108"/>
        <label>2</label>
    </ligand>
</feature>
<dbReference type="GO" id="GO:0046872">
    <property type="term" value="F:metal ion binding"/>
    <property type="evidence" value="ECO:0007669"/>
    <property type="project" value="UniProtKB-KW"/>
</dbReference>
<evidence type="ECO:0000256" key="10">
    <source>
        <dbReference type="RuleBase" id="RU004241"/>
    </source>
</evidence>
<evidence type="ECO:0000256" key="6">
    <source>
        <dbReference type="ARBA" id="ARBA00022723"/>
    </source>
</evidence>
<dbReference type="PROSITE" id="PS50873">
    <property type="entry name" value="PEROXIDASE_4"/>
    <property type="match status" value="1"/>
</dbReference>
<dbReference type="EC" id="1.11.1.7" evidence="3"/>
<dbReference type="InterPro" id="IPR002016">
    <property type="entry name" value="Haem_peroxidase"/>
</dbReference>
<keyword evidence="6 9" id="KW-0479">Metal-binding</keyword>
<keyword evidence="8" id="KW-0408">Iron</keyword>
<evidence type="ECO:0000256" key="8">
    <source>
        <dbReference type="ARBA" id="ARBA00023004"/>
    </source>
</evidence>
<keyword evidence="7" id="KW-0560">Oxidoreductase</keyword>
<dbReference type="AlphaFoldDB" id="A0A7J6GWW1"/>
<comment type="similarity">
    <text evidence="10">Belongs to the peroxidase family.</text>
</comment>
<evidence type="ECO:0000313" key="13">
    <source>
        <dbReference type="Proteomes" id="UP000525078"/>
    </source>
</evidence>
<keyword evidence="4" id="KW-0575">Peroxidase</keyword>
<evidence type="ECO:0000256" key="7">
    <source>
        <dbReference type="ARBA" id="ARBA00023002"/>
    </source>
</evidence>
<evidence type="ECO:0000256" key="1">
    <source>
        <dbReference type="ARBA" id="ARBA00000189"/>
    </source>
</evidence>
<protein>
    <recommendedName>
        <fullName evidence="3">peroxidase</fullName>
        <ecNumber evidence="3">1.11.1.7</ecNumber>
    </recommendedName>
</protein>
<evidence type="ECO:0000259" key="11">
    <source>
        <dbReference type="PROSITE" id="PS50873"/>
    </source>
</evidence>
<dbReference type="GO" id="GO:0140825">
    <property type="term" value="F:lactoperoxidase activity"/>
    <property type="evidence" value="ECO:0007669"/>
    <property type="project" value="UniProtKB-EC"/>
</dbReference>
<dbReference type="InterPro" id="IPR010255">
    <property type="entry name" value="Haem_peroxidase_sf"/>
</dbReference>
<sequence length="186" mass="20560">MALKSLHLSNVNISFKRPLLCLFVFVVVLVVNFKMGSADDQLSTDFYNSTCSKALSTIKAVELIQQEKLGVNRIYNETNIDSSLATSLKTNCSSSTDDDDKLSSLDNTSHVIFDNGYYKNLVEKKGLLHSDQQLFSGGSTDSLVTTYSEDADQFYNDFANAMIKMGQLSPLTGTNGQIRTNCRKPN</sequence>
<comment type="cofactor">
    <cofactor evidence="2">
        <name>heme b</name>
        <dbReference type="ChEBI" id="CHEBI:60344"/>
    </cofactor>
</comment>
<dbReference type="GO" id="GO:0020037">
    <property type="term" value="F:heme binding"/>
    <property type="evidence" value="ECO:0007669"/>
    <property type="project" value="InterPro"/>
</dbReference>
<dbReference type="PANTHER" id="PTHR31388">
    <property type="entry name" value="PEROXIDASE 72-RELATED"/>
    <property type="match status" value="1"/>
</dbReference>
<dbReference type="Gene3D" id="1.10.520.10">
    <property type="match status" value="1"/>
</dbReference>
<dbReference type="PRINTS" id="PR00461">
    <property type="entry name" value="PLPEROXIDASE"/>
</dbReference>
<dbReference type="SUPFAM" id="SSF48113">
    <property type="entry name" value="Heme-dependent peroxidases"/>
    <property type="match status" value="1"/>
</dbReference>
<dbReference type="InterPro" id="IPR000823">
    <property type="entry name" value="Peroxidase_pln"/>
</dbReference>
<gene>
    <name evidence="12" type="ORF">F8388_011592</name>
</gene>
<evidence type="ECO:0000256" key="5">
    <source>
        <dbReference type="ARBA" id="ARBA00022617"/>
    </source>
</evidence>
<dbReference type="GO" id="GO:0006979">
    <property type="term" value="P:response to oxidative stress"/>
    <property type="evidence" value="ECO:0007669"/>
    <property type="project" value="InterPro"/>
</dbReference>